<dbReference type="GO" id="GO:0008270">
    <property type="term" value="F:zinc ion binding"/>
    <property type="evidence" value="ECO:0007669"/>
    <property type="project" value="TreeGrafter"/>
</dbReference>
<dbReference type="EMBL" id="MWLD01000007">
    <property type="protein sequence ID" value="OOV35420.1"/>
    <property type="molecule type" value="Genomic_DNA"/>
</dbReference>
<dbReference type="InterPro" id="IPR000688">
    <property type="entry name" value="HypA/HybF"/>
</dbReference>
<protein>
    <submittedName>
        <fullName evidence="4">Hydrogenase assembly protein HupF</fullName>
    </submittedName>
</protein>
<dbReference type="PIRSF" id="PIRSF004761">
    <property type="entry name" value="Hydrgn_mat_HypA"/>
    <property type="match status" value="1"/>
</dbReference>
<reference evidence="4 5" key="1">
    <citation type="submission" date="2017-02" db="EMBL/GenBank/DDBJ databases">
        <title>Draft Genome Sequences of 'Candidatus Synechococcus spongiarum', Cyanobacterial Symbionts of the Mediterranean Sponge Aplysina aerophoba from two locations.</title>
        <authorList>
            <person name="Slaby B.M."/>
            <person name="Hentschel U."/>
        </authorList>
    </citation>
    <scope>NUCLEOTIDE SEQUENCE [LARGE SCALE GENOMIC DNA]</scope>
    <source>
        <strain evidence="4">LMB bulk15M</strain>
    </source>
</reference>
<sequence length="127" mass="14084">MHEVDMTRYLLQTLEDWREQHPVQPHVGTVHLLVGEFTCVEPSQLRLSFVAAVEDTWLAGTRLSIVPVPLVGECLVCGSSYRPDPACGYASPCCGHPLEIIISGRELKIQRIDYIRPCSPVPSNPCS</sequence>
<dbReference type="Gene3D" id="3.30.2320.80">
    <property type="match status" value="1"/>
</dbReference>
<keyword evidence="3" id="KW-0862">Zinc</keyword>
<gene>
    <name evidence="4" type="ORF">BV61_00525</name>
</gene>
<dbReference type="GO" id="GO:0051604">
    <property type="term" value="P:protein maturation"/>
    <property type="evidence" value="ECO:0007669"/>
    <property type="project" value="InterPro"/>
</dbReference>
<evidence type="ECO:0000256" key="1">
    <source>
        <dbReference type="ARBA" id="ARBA00022596"/>
    </source>
</evidence>
<dbReference type="AlphaFoldDB" id="A0A1T1D3N9"/>
<keyword evidence="1" id="KW-0533">Nickel</keyword>
<dbReference type="PANTHER" id="PTHR34535">
    <property type="entry name" value="HYDROGENASE MATURATION FACTOR HYPA"/>
    <property type="match status" value="1"/>
</dbReference>
<comment type="caution">
    <text evidence="4">The sequence shown here is derived from an EMBL/GenBank/DDBJ whole genome shotgun (WGS) entry which is preliminary data.</text>
</comment>
<dbReference type="Pfam" id="PF01155">
    <property type="entry name" value="HypA"/>
    <property type="match status" value="1"/>
</dbReference>
<dbReference type="PANTHER" id="PTHR34535:SF3">
    <property type="entry name" value="HYDROGENASE MATURATION FACTOR HYPA"/>
    <property type="match status" value="1"/>
</dbReference>
<name>A0A1T1D3N9_9SYNE</name>
<dbReference type="Proteomes" id="UP000242636">
    <property type="component" value="Unassembled WGS sequence"/>
</dbReference>
<keyword evidence="2" id="KW-0479">Metal-binding</keyword>
<organism evidence="4 5">
    <name type="scientific">Candidatus Synechococcus spongiarum LMB bulk15M</name>
    <dbReference type="NCBI Taxonomy" id="1943582"/>
    <lineage>
        <taxon>Bacteria</taxon>
        <taxon>Bacillati</taxon>
        <taxon>Cyanobacteriota</taxon>
        <taxon>Cyanophyceae</taxon>
        <taxon>Synechococcales</taxon>
        <taxon>Synechococcaceae</taxon>
        <taxon>Synechococcus</taxon>
    </lineage>
</organism>
<evidence type="ECO:0000256" key="2">
    <source>
        <dbReference type="ARBA" id="ARBA00022723"/>
    </source>
</evidence>
<dbReference type="GO" id="GO:0016151">
    <property type="term" value="F:nickel cation binding"/>
    <property type="evidence" value="ECO:0007669"/>
    <property type="project" value="InterPro"/>
</dbReference>
<keyword evidence="5" id="KW-1185">Reference proteome</keyword>
<accession>A0A1T1D3N9</accession>
<evidence type="ECO:0000313" key="5">
    <source>
        <dbReference type="Proteomes" id="UP000242636"/>
    </source>
</evidence>
<evidence type="ECO:0000256" key="3">
    <source>
        <dbReference type="ARBA" id="ARBA00022833"/>
    </source>
</evidence>
<evidence type="ECO:0000313" key="4">
    <source>
        <dbReference type="EMBL" id="OOV35420.1"/>
    </source>
</evidence>
<proteinExistence type="predicted"/>